<comment type="cofactor">
    <cofactor evidence="12">
        <name>Mn(2+)</name>
        <dbReference type="ChEBI" id="CHEBI:29035"/>
    </cofactor>
    <cofactor evidence="12">
        <name>Mg(2+)</name>
        <dbReference type="ChEBI" id="CHEBI:18420"/>
    </cofactor>
    <text evidence="12">Manganese or magnesium. Binds 1 divalent metal ion per monomer in the absence of substrate. May bind a second metal ion after substrate binding.</text>
</comment>
<keyword evidence="9 12" id="KW-0255">Endonuclease</keyword>
<evidence type="ECO:0000313" key="16">
    <source>
        <dbReference type="EMBL" id="EJD65041.1"/>
    </source>
</evidence>
<dbReference type="AlphaFoldDB" id="J0X0Y4"/>
<dbReference type="EC" id="3.1.26.4" evidence="13"/>
<evidence type="ECO:0000256" key="1">
    <source>
        <dbReference type="ARBA" id="ARBA00000077"/>
    </source>
</evidence>
<dbReference type="InterPro" id="IPR024567">
    <property type="entry name" value="RNase_HII/HIII_dom"/>
</dbReference>
<dbReference type="GO" id="GO:0006298">
    <property type="term" value="P:mismatch repair"/>
    <property type="evidence" value="ECO:0007669"/>
    <property type="project" value="TreeGrafter"/>
</dbReference>
<evidence type="ECO:0000256" key="7">
    <source>
        <dbReference type="ARBA" id="ARBA00022722"/>
    </source>
</evidence>
<dbReference type="SUPFAM" id="SSF53098">
    <property type="entry name" value="Ribonuclease H-like"/>
    <property type="match status" value="1"/>
</dbReference>
<keyword evidence="8 12" id="KW-0479">Metal-binding</keyword>
<evidence type="ECO:0000256" key="14">
    <source>
        <dbReference type="SAM" id="MobiDB-lite"/>
    </source>
</evidence>
<dbReference type="GO" id="GO:0046872">
    <property type="term" value="F:metal ion binding"/>
    <property type="evidence" value="ECO:0007669"/>
    <property type="project" value="UniProtKB-KW"/>
</dbReference>
<evidence type="ECO:0000256" key="11">
    <source>
        <dbReference type="ARBA" id="ARBA00023211"/>
    </source>
</evidence>
<dbReference type="InterPro" id="IPR036397">
    <property type="entry name" value="RNaseH_sf"/>
</dbReference>
<keyword evidence="6" id="KW-0963">Cytoplasm</keyword>
<dbReference type="eggNOG" id="COG0164">
    <property type="taxonomic scope" value="Bacteria"/>
</dbReference>
<feature type="domain" description="RNase H type-2" evidence="15">
    <location>
        <begin position="71"/>
        <end position="285"/>
    </location>
</feature>
<evidence type="ECO:0000256" key="6">
    <source>
        <dbReference type="ARBA" id="ARBA00022490"/>
    </source>
</evidence>
<evidence type="ECO:0000256" key="4">
    <source>
        <dbReference type="ARBA" id="ARBA00004496"/>
    </source>
</evidence>
<organism evidence="16 17">
    <name type="scientific">Scardovia wiggsiae F0424</name>
    <dbReference type="NCBI Taxonomy" id="857290"/>
    <lineage>
        <taxon>Bacteria</taxon>
        <taxon>Bacillati</taxon>
        <taxon>Actinomycetota</taxon>
        <taxon>Actinomycetes</taxon>
        <taxon>Bifidobacteriales</taxon>
        <taxon>Bifidobacteriaceae</taxon>
        <taxon>Scardovia</taxon>
    </lineage>
</organism>
<dbReference type="RefSeq" id="WP_007147552.1">
    <property type="nucleotide sequence ID" value="NZ_AKCI01000001.1"/>
</dbReference>
<comment type="function">
    <text evidence="3 13">Endonuclease that specifically degrades the RNA of RNA-DNA hybrids.</text>
</comment>
<evidence type="ECO:0000259" key="15">
    <source>
        <dbReference type="PROSITE" id="PS51975"/>
    </source>
</evidence>
<keyword evidence="7 12" id="KW-0540">Nuclease</keyword>
<dbReference type="Pfam" id="PF01351">
    <property type="entry name" value="RNase_HII"/>
    <property type="match status" value="1"/>
</dbReference>
<protein>
    <recommendedName>
        <fullName evidence="13">Ribonuclease</fullName>
        <ecNumber evidence="13">3.1.26.4</ecNumber>
    </recommendedName>
</protein>
<dbReference type="PANTHER" id="PTHR10954:SF18">
    <property type="entry name" value="RIBONUCLEASE HII"/>
    <property type="match status" value="1"/>
</dbReference>
<comment type="catalytic activity">
    <reaction evidence="1 12 13">
        <text>Endonucleolytic cleavage to 5'-phosphomonoester.</text>
        <dbReference type="EC" id="3.1.26.4"/>
    </reaction>
</comment>
<feature type="compositionally biased region" description="Polar residues" evidence="14">
    <location>
        <begin position="1"/>
        <end position="10"/>
    </location>
</feature>
<dbReference type="GO" id="GO:0043137">
    <property type="term" value="P:DNA replication, removal of RNA primer"/>
    <property type="evidence" value="ECO:0007669"/>
    <property type="project" value="TreeGrafter"/>
</dbReference>
<comment type="cofactor">
    <cofactor evidence="2">
        <name>Mg(2+)</name>
        <dbReference type="ChEBI" id="CHEBI:18420"/>
    </cofactor>
</comment>
<reference evidence="16 17" key="1">
    <citation type="submission" date="2012-01" db="EMBL/GenBank/DDBJ databases">
        <title>The Genome Sequence of Scardovia wiggsiae F0424.</title>
        <authorList>
            <consortium name="The Broad Institute Genome Sequencing Platform"/>
            <person name="Earl A."/>
            <person name="Ward D."/>
            <person name="Feldgarden M."/>
            <person name="Gevers D."/>
            <person name="Izard J."/>
            <person name="Ganesan A."/>
            <person name="Baranova O.V."/>
            <person name="Blanton J.M."/>
            <person name="Tanner A.C."/>
            <person name="Mathney J."/>
            <person name="Dewhirst F.E."/>
            <person name="Young S.K."/>
            <person name="Zeng Q."/>
            <person name="Gargeya S."/>
            <person name="Fitzgerald M."/>
            <person name="Haas B."/>
            <person name="Abouelleil A."/>
            <person name="Alvarado L."/>
            <person name="Arachchi H.M."/>
            <person name="Berlin A."/>
            <person name="Chapman S.B."/>
            <person name="Gearin G."/>
            <person name="Goldberg J."/>
            <person name="Griggs A."/>
            <person name="Gujja S."/>
            <person name="Hansen M."/>
            <person name="Heiman D."/>
            <person name="Howarth C."/>
            <person name="Larimer J."/>
            <person name="Lui A."/>
            <person name="MacDonald P.J.P."/>
            <person name="McCowen C."/>
            <person name="Montmayeur A."/>
            <person name="Murphy C."/>
            <person name="Neiman D."/>
            <person name="Pearson M."/>
            <person name="Priest M."/>
            <person name="Roberts A."/>
            <person name="Saif S."/>
            <person name="Shea T."/>
            <person name="Sisk P."/>
            <person name="Stolte C."/>
            <person name="Sykes S."/>
            <person name="Wortman J."/>
            <person name="Nusbaum C."/>
            <person name="Birren B."/>
        </authorList>
    </citation>
    <scope>NUCLEOTIDE SEQUENCE [LARGE SCALE GENOMIC DNA]</scope>
    <source>
        <strain evidence="16 17">F0424</strain>
    </source>
</reference>
<dbReference type="GO" id="GO:0005737">
    <property type="term" value="C:cytoplasm"/>
    <property type="evidence" value="ECO:0007669"/>
    <property type="project" value="UniProtKB-SubCell"/>
</dbReference>
<dbReference type="PANTHER" id="PTHR10954">
    <property type="entry name" value="RIBONUCLEASE H2 SUBUNIT A"/>
    <property type="match status" value="1"/>
</dbReference>
<accession>J0X0Y4</accession>
<evidence type="ECO:0000256" key="3">
    <source>
        <dbReference type="ARBA" id="ARBA00004065"/>
    </source>
</evidence>
<dbReference type="Gene3D" id="3.30.420.10">
    <property type="entry name" value="Ribonuclease H-like superfamily/Ribonuclease H"/>
    <property type="match status" value="1"/>
</dbReference>
<comment type="caution">
    <text evidence="16">The sequence shown here is derived from an EMBL/GenBank/DDBJ whole genome shotgun (WGS) entry which is preliminary data.</text>
</comment>
<sequence>MSLSLTTVSGTRLMDNPASGPDSAHPGFPQGRQRAVLPAAVSPTWDIELQTVHSASQQDTSRGGYGQSNFDIVIGCDEVGRGCLAGPVMVGACAFSVPSVLSKAAGSLFPAGLKDSKMLSEKKREQLVDPVQEWCDAYAVGSSTNQEIDRQGIMAALGDAAARAIRHILETVGCSCGEAAVILDGPHDYITPAIEAGGEAYPVLSGCGIEVFPVVKGDQKCVSVAGASVIAKVTRDRYMVGLASRHPEWAAYAWQKNKGYGSAEHRRAIRLYGATPYHRVSWNLG</sequence>
<keyword evidence="11" id="KW-0464">Manganese</keyword>
<feature type="binding site" evidence="12">
    <location>
        <position position="77"/>
    </location>
    <ligand>
        <name>a divalent metal cation</name>
        <dbReference type="ChEBI" id="CHEBI:60240"/>
    </ligand>
</feature>
<dbReference type="InterPro" id="IPR001352">
    <property type="entry name" value="RNase_HII/HIII"/>
</dbReference>
<evidence type="ECO:0000256" key="8">
    <source>
        <dbReference type="ARBA" id="ARBA00022723"/>
    </source>
</evidence>
<comment type="similarity">
    <text evidence="5 13">Belongs to the RNase HII family.</text>
</comment>
<evidence type="ECO:0000256" key="13">
    <source>
        <dbReference type="RuleBase" id="RU003515"/>
    </source>
</evidence>
<dbReference type="GO" id="GO:0003723">
    <property type="term" value="F:RNA binding"/>
    <property type="evidence" value="ECO:0007669"/>
    <property type="project" value="UniProtKB-UniRule"/>
</dbReference>
<evidence type="ECO:0000256" key="9">
    <source>
        <dbReference type="ARBA" id="ARBA00022759"/>
    </source>
</evidence>
<comment type="subcellular location">
    <subcellularLocation>
        <location evidence="4">Cytoplasm</location>
    </subcellularLocation>
</comment>
<dbReference type="InterPro" id="IPR022898">
    <property type="entry name" value="RNase_HII"/>
</dbReference>
<dbReference type="HOGENOM" id="CLU_036532_3_0_11"/>
<dbReference type="NCBIfam" id="NF000595">
    <property type="entry name" value="PRK00015.1-3"/>
    <property type="match status" value="1"/>
</dbReference>
<keyword evidence="17" id="KW-1185">Reference proteome</keyword>
<keyword evidence="10 12" id="KW-0378">Hydrolase</keyword>
<evidence type="ECO:0000313" key="17">
    <source>
        <dbReference type="Proteomes" id="UP000006415"/>
    </source>
</evidence>
<dbReference type="Proteomes" id="UP000006415">
    <property type="component" value="Unassembled WGS sequence"/>
</dbReference>
<name>J0X0Y4_9BIFI</name>
<feature type="region of interest" description="Disordered" evidence="14">
    <location>
        <begin position="1"/>
        <end position="31"/>
    </location>
</feature>
<evidence type="ECO:0000256" key="5">
    <source>
        <dbReference type="ARBA" id="ARBA00007383"/>
    </source>
</evidence>
<evidence type="ECO:0000256" key="2">
    <source>
        <dbReference type="ARBA" id="ARBA00001946"/>
    </source>
</evidence>
<dbReference type="CDD" id="cd07182">
    <property type="entry name" value="RNase_HII_bacteria_HII_like"/>
    <property type="match status" value="1"/>
</dbReference>
<dbReference type="PROSITE" id="PS51975">
    <property type="entry name" value="RNASE_H_2"/>
    <property type="match status" value="1"/>
</dbReference>
<feature type="binding site" evidence="12">
    <location>
        <position position="184"/>
    </location>
    <ligand>
        <name>a divalent metal cation</name>
        <dbReference type="ChEBI" id="CHEBI:60240"/>
    </ligand>
</feature>
<dbReference type="EMBL" id="AGZS01000002">
    <property type="protein sequence ID" value="EJD65041.1"/>
    <property type="molecule type" value="Genomic_DNA"/>
</dbReference>
<proteinExistence type="inferred from homology"/>
<evidence type="ECO:0000256" key="10">
    <source>
        <dbReference type="ARBA" id="ARBA00022801"/>
    </source>
</evidence>
<dbReference type="STRING" id="857290.HMPREF9156_00485"/>
<dbReference type="GO" id="GO:0032299">
    <property type="term" value="C:ribonuclease H2 complex"/>
    <property type="evidence" value="ECO:0007669"/>
    <property type="project" value="TreeGrafter"/>
</dbReference>
<feature type="binding site" evidence="12">
    <location>
        <position position="78"/>
    </location>
    <ligand>
        <name>a divalent metal cation</name>
        <dbReference type="ChEBI" id="CHEBI:60240"/>
    </ligand>
</feature>
<dbReference type="GO" id="GO:0004523">
    <property type="term" value="F:RNA-DNA hybrid ribonuclease activity"/>
    <property type="evidence" value="ECO:0007669"/>
    <property type="project" value="UniProtKB-UniRule"/>
</dbReference>
<dbReference type="InterPro" id="IPR012337">
    <property type="entry name" value="RNaseH-like_sf"/>
</dbReference>
<evidence type="ECO:0000256" key="12">
    <source>
        <dbReference type="PROSITE-ProRule" id="PRU01319"/>
    </source>
</evidence>
<gene>
    <name evidence="16" type="ORF">HMPREF9156_00485</name>
</gene>